<dbReference type="SFLD" id="SFLDF00002">
    <property type="entry name" value="enolase"/>
    <property type="match status" value="1"/>
</dbReference>
<dbReference type="InterPro" id="IPR020811">
    <property type="entry name" value="Enolase_N"/>
</dbReference>
<dbReference type="FunFam" id="3.30.390.10:FF:000001">
    <property type="entry name" value="Enolase"/>
    <property type="match status" value="1"/>
</dbReference>
<dbReference type="GO" id="GO:0009986">
    <property type="term" value="C:cell surface"/>
    <property type="evidence" value="ECO:0007669"/>
    <property type="project" value="UniProtKB-SubCell"/>
</dbReference>
<dbReference type="InterPro" id="IPR020810">
    <property type="entry name" value="Enolase_C"/>
</dbReference>
<dbReference type="GO" id="GO:0005576">
    <property type="term" value="C:extracellular region"/>
    <property type="evidence" value="ECO:0007669"/>
    <property type="project" value="UniProtKB-SubCell"/>
</dbReference>
<comment type="pathway">
    <text evidence="1 6">Carbohydrate degradation; glycolysis; pyruvate from D-glyceraldehyde 3-phosphate: step 4/5.</text>
</comment>
<evidence type="ECO:0000256" key="4">
    <source>
        <dbReference type="ARBA" id="ARBA00023152"/>
    </source>
</evidence>
<dbReference type="GO" id="GO:0004634">
    <property type="term" value="F:phosphopyruvate hydratase activity"/>
    <property type="evidence" value="ECO:0007669"/>
    <property type="project" value="UniProtKB-UniRule"/>
</dbReference>
<evidence type="ECO:0000256" key="2">
    <source>
        <dbReference type="ARBA" id="ARBA00009604"/>
    </source>
</evidence>
<feature type="binding site" evidence="6">
    <location>
        <position position="374"/>
    </location>
    <ligand>
        <name>(2R)-2-phosphoglycerate</name>
        <dbReference type="ChEBI" id="CHEBI:58289"/>
    </ligand>
</feature>
<feature type="binding site" evidence="8">
    <location>
        <position position="295"/>
    </location>
    <ligand>
        <name>substrate</name>
    </ligand>
</feature>
<feature type="binding site" evidence="6 9">
    <location>
        <position position="295"/>
    </location>
    <ligand>
        <name>Mg(2+)</name>
        <dbReference type="ChEBI" id="CHEBI:18420"/>
    </ligand>
</feature>
<dbReference type="Pfam" id="PF03952">
    <property type="entry name" value="Enolase_N"/>
    <property type="match status" value="1"/>
</dbReference>
<sequence>MPLKAARDEDFTIASVKGRWVLDSRGNPTVEAEVVTRGGGLGRAIVPSGASTGKHEALELRDGGREFQGKGVRKAVENINSIIAKEIVGMDARMQSSVDRRMIDLDGTRNKSHLGANAILAVSLATAHAAANTYAMPLYRYLGGVSARTLPVPLMNVLNGGKHAGNELKIQEFMIVPVGAGSFSEALRIGAEVYYSLKKHLAEKYGVGAVNVGDEGGFAPPMRETREALDALVAAIKAAGYDPGTDVALALDAAASNFYDEKRQVYVIDSRELDKSKLMEFYERLVDEYPIVSIEDPLQEEDFEGFAELTRSLKIQVVGDDIFVTNVERFTRGIEKGAANALLLKVNQIGTLTEALEAAYLAFNRNYSVVVSHRSGETEDSTISHVAVALNTGQIKTGAPARGERTAKYNELLRIEEELGTWARYPGIRAFPHYRR</sequence>
<evidence type="ECO:0000259" key="11">
    <source>
        <dbReference type="SMART" id="SM01193"/>
    </source>
</evidence>
<dbReference type="SFLD" id="SFLDG00178">
    <property type="entry name" value="enolase"/>
    <property type="match status" value="1"/>
</dbReference>
<feature type="domain" description="Enolase C-terminal TIM barrel" evidence="10">
    <location>
        <begin position="147"/>
        <end position="433"/>
    </location>
</feature>
<dbReference type="InterPro" id="IPR000941">
    <property type="entry name" value="Enolase"/>
</dbReference>
<feature type="binding site" evidence="6 9">
    <location>
        <position position="252"/>
    </location>
    <ligand>
        <name>Mg(2+)</name>
        <dbReference type="ChEBI" id="CHEBI:18420"/>
    </ligand>
</feature>
<dbReference type="UniPathway" id="UPA00109">
    <property type="reaction ID" value="UER00187"/>
</dbReference>
<dbReference type="PIRSF" id="PIRSF001400">
    <property type="entry name" value="Enolase"/>
    <property type="match status" value="1"/>
</dbReference>
<dbReference type="SUPFAM" id="SSF54826">
    <property type="entry name" value="Enolase N-terminal domain-like"/>
    <property type="match status" value="1"/>
</dbReference>
<dbReference type="InterPro" id="IPR020809">
    <property type="entry name" value="Enolase_CS"/>
</dbReference>
<reference evidence="12" key="1">
    <citation type="journal article" date="2020" name="mSystems">
        <title>Genome- and Community-Level Interaction Insights into Carbon Utilization and Element Cycling Functions of Hydrothermarchaeota in Hydrothermal Sediment.</title>
        <authorList>
            <person name="Zhou Z."/>
            <person name="Liu Y."/>
            <person name="Xu W."/>
            <person name="Pan J."/>
            <person name="Luo Z.H."/>
            <person name="Li M."/>
        </authorList>
    </citation>
    <scope>NUCLEOTIDE SEQUENCE</scope>
    <source>
        <strain evidence="12">SpSt-649</strain>
    </source>
</reference>
<comment type="subcellular location">
    <subcellularLocation>
        <location evidence="6">Cytoplasm</location>
    </subcellularLocation>
    <subcellularLocation>
        <location evidence="6">Secreted</location>
    </subcellularLocation>
    <subcellularLocation>
        <location evidence="6">Cell surface</location>
    </subcellularLocation>
    <text evidence="6">Fractions of enolase are present in both the cytoplasm and on the cell surface.</text>
</comment>
<gene>
    <name evidence="6 12" type="primary">eno</name>
    <name evidence="12" type="ORF">ENU21_02495</name>
</gene>
<feature type="binding site" evidence="6">
    <location>
        <position position="345"/>
    </location>
    <ligand>
        <name>(2R)-2-phosphoglycerate</name>
        <dbReference type="ChEBI" id="CHEBI:58289"/>
    </ligand>
</feature>
<protein>
    <recommendedName>
        <fullName evidence="6">Enolase</fullName>
        <ecNumber evidence="6">4.2.1.11</ecNumber>
    </recommendedName>
    <alternativeName>
        <fullName evidence="6">2-phospho-D-glycerate hydro-lyase</fullName>
    </alternativeName>
    <alternativeName>
        <fullName evidence="6">2-phosphoglycerate dehydratase</fullName>
    </alternativeName>
</protein>
<evidence type="ECO:0000256" key="3">
    <source>
        <dbReference type="ARBA" id="ARBA00022842"/>
    </source>
</evidence>
<feature type="active site" description="Proton acceptor" evidence="6 7">
    <location>
        <position position="345"/>
    </location>
</feature>
<dbReference type="PANTHER" id="PTHR11902:SF1">
    <property type="entry name" value="ENOLASE"/>
    <property type="match status" value="1"/>
</dbReference>
<keyword evidence="12" id="KW-0670">Pyruvate</keyword>
<dbReference type="NCBIfam" id="TIGR01060">
    <property type="entry name" value="eno"/>
    <property type="match status" value="1"/>
</dbReference>
<feature type="binding site" evidence="6">
    <location>
        <position position="375"/>
    </location>
    <ligand>
        <name>(2R)-2-phosphoglycerate</name>
        <dbReference type="ChEBI" id="CHEBI:58289"/>
    </ligand>
</feature>
<comment type="caution">
    <text evidence="12">The sequence shown here is derived from an EMBL/GenBank/DDBJ whole genome shotgun (WGS) entry which is preliminary data.</text>
</comment>
<dbReference type="GO" id="GO:0000287">
    <property type="term" value="F:magnesium ion binding"/>
    <property type="evidence" value="ECO:0007669"/>
    <property type="project" value="UniProtKB-UniRule"/>
</dbReference>
<dbReference type="Gene3D" id="3.30.390.10">
    <property type="entry name" value="Enolase-like, N-terminal domain"/>
    <property type="match status" value="1"/>
</dbReference>
<keyword evidence="6" id="KW-0963">Cytoplasm</keyword>
<evidence type="ECO:0000313" key="12">
    <source>
        <dbReference type="EMBL" id="HGM46610.1"/>
    </source>
</evidence>
<accession>A0A7C4H631</accession>
<evidence type="ECO:0000259" key="10">
    <source>
        <dbReference type="SMART" id="SM01192"/>
    </source>
</evidence>
<comment type="cofactor">
    <cofactor evidence="9">
        <name>Mg(2+)</name>
        <dbReference type="ChEBI" id="CHEBI:18420"/>
    </cofactor>
    <text evidence="9">Mg(2+) is required for catalysis and for stabilizing the dimer.</text>
</comment>
<comment type="cofactor">
    <cofactor evidence="6">
        <name>Mg(2+)</name>
        <dbReference type="ChEBI" id="CHEBI:18420"/>
    </cofactor>
    <text evidence="6">Binds a second Mg(2+) ion via substrate during catalysis.</text>
</comment>
<evidence type="ECO:0000256" key="9">
    <source>
        <dbReference type="PIRSR" id="PIRSR001400-3"/>
    </source>
</evidence>
<dbReference type="InterPro" id="IPR029017">
    <property type="entry name" value="Enolase-like_N"/>
</dbReference>
<keyword evidence="5 6" id="KW-0456">Lyase</keyword>
<dbReference type="InterPro" id="IPR036849">
    <property type="entry name" value="Enolase-like_C_sf"/>
</dbReference>
<evidence type="ECO:0000256" key="8">
    <source>
        <dbReference type="PIRSR" id="PIRSR001400-2"/>
    </source>
</evidence>
<feature type="binding site" evidence="8">
    <location>
        <position position="163"/>
    </location>
    <ligand>
        <name>substrate</name>
    </ligand>
</feature>
<evidence type="ECO:0000256" key="5">
    <source>
        <dbReference type="ARBA" id="ARBA00023239"/>
    </source>
</evidence>
<feature type="domain" description="Enolase N-terminal" evidence="11">
    <location>
        <begin position="13"/>
        <end position="142"/>
    </location>
</feature>
<feature type="binding site" evidence="8">
    <location>
        <position position="396"/>
    </location>
    <ligand>
        <name>substrate</name>
    </ligand>
</feature>
<keyword evidence="3 6" id="KW-0460">Magnesium</keyword>
<dbReference type="EC" id="4.2.1.11" evidence="6"/>
<name>A0A7C4H631_THEPE</name>
<feature type="binding site" evidence="8">
    <location>
        <position position="320"/>
    </location>
    <ligand>
        <name>substrate</name>
    </ligand>
</feature>
<dbReference type="PROSITE" id="PS00164">
    <property type="entry name" value="ENOLASE"/>
    <property type="match status" value="1"/>
</dbReference>
<keyword evidence="6" id="KW-0964">Secreted</keyword>
<dbReference type="SFLD" id="SFLDS00001">
    <property type="entry name" value="Enolase"/>
    <property type="match status" value="1"/>
</dbReference>
<dbReference type="GO" id="GO:0000015">
    <property type="term" value="C:phosphopyruvate hydratase complex"/>
    <property type="evidence" value="ECO:0007669"/>
    <property type="project" value="InterPro"/>
</dbReference>
<dbReference type="PRINTS" id="PR00148">
    <property type="entry name" value="ENOLASE"/>
</dbReference>
<keyword evidence="6 9" id="KW-0479">Metal-binding</keyword>
<feature type="binding site" evidence="6">
    <location>
        <position position="396"/>
    </location>
    <ligand>
        <name>(2R)-2-phosphoglycerate</name>
        <dbReference type="ChEBI" id="CHEBI:58289"/>
    </ligand>
</feature>
<comment type="similarity">
    <text evidence="2 6">Belongs to the enolase family.</text>
</comment>
<feature type="binding site" evidence="6">
    <location>
        <position position="171"/>
    </location>
    <ligand>
        <name>(2R)-2-phosphoglycerate</name>
        <dbReference type="ChEBI" id="CHEBI:58289"/>
    </ligand>
</feature>
<evidence type="ECO:0000256" key="7">
    <source>
        <dbReference type="PIRSR" id="PIRSR001400-1"/>
    </source>
</evidence>
<feature type="active site" description="Proton donor" evidence="6 7">
    <location>
        <position position="215"/>
    </location>
</feature>
<dbReference type="AlphaFoldDB" id="A0A7C4H631"/>
<dbReference type="PANTHER" id="PTHR11902">
    <property type="entry name" value="ENOLASE"/>
    <property type="match status" value="1"/>
</dbReference>
<feature type="binding site" evidence="8">
    <location>
        <position position="172"/>
    </location>
    <ligand>
        <name>substrate</name>
    </ligand>
</feature>
<feature type="binding site" evidence="6 9">
    <location>
        <position position="320"/>
    </location>
    <ligand>
        <name>Mg(2+)</name>
        <dbReference type="ChEBI" id="CHEBI:18420"/>
    </ligand>
</feature>
<dbReference type="EMBL" id="DTBQ01000070">
    <property type="protein sequence ID" value="HGM46610.1"/>
    <property type="molecule type" value="Genomic_DNA"/>
</dbReference>
<dbReference type="SUPFAM" id="SSF51604">
    <property type="entry name" value="Enolase C-terminal domain-like"/>
    <property type="match status" value="1"/>
</dbReference>
<comment type="function">
    <text evidence="6">Catalyzes the reversible conversion of 2-phosphoglycerate (2-PG) into phosphoenolpyruvate (PEP). It is essential for the degradation of carbohydrates via glycolysis.</text>
</comment>
<comment type="catalytic activity">
    <reaction evidence="6">
        <text>(2R)-2-phosphoglycerate = phosphoenolpyruvate + H2O</text>
        <dbReference type="Rhea" id="RHEA:10164"/>
        <dbReference type="ChEBI" id="CHEBI:15377"/>
        <dbReference type="ChEBI" id="CHEBI:58289"/>
        <dbReference type="ChEBI" id="CHEBI:58702"/>
        <dbReference type="EC" id="4.2.1.11"/>
    </reaction>
</comment>
<proteinExistence type="inferred from homology"/>
<dbReference type="HAMAP" id="MF_00318">
    <property type="entry name" value="Enolase"/>
    <property type="match status" value="1"/>
</dbReference>
<keyword evidence="4 6" id="KW-0324">Glycolysis</keyword>
<evidence type="ECO:0000256" key="1">
    <source>
        <dbReference type="ARBA" id="ARBA00005031"/>
    </source>
</evidence>
<dbReference type="SMART" id="SM01193">
    <property type="entry name" value="Enolase_N"/>
    <property type="match status" value="1"/>
</dbReference>
<feature type="binding site" evidence="8">
    <location>
        <begin position="372"/>
        <end position="375"/>
    </location>
    <ligand>
        <name>substrate</name>
    </ligand>
</feature>
<dbReference type="CDD" id="cd03313">
    <property type="entry name" value="enolase"/>
    <property type="match status" value="1"/>
</dbReference>
<dbReference type="Pfam" id="PF00113">
    <property type="entry name" value="Enolase_C"/>
    <property type="match status" value="1"/>
</dbReference>
<dbReference type="SMART" id="SM01192">
    <property type="entry name" value="Enolase_C"/>
    <property type="match status" value="1"/>
</dbReference>
<dbReference type="GO" id="GO:0006096">
    <property type="term" value="P:glycolytic process"/>
    <property type="evidence" value="ECO:0007669"/>
    <property type="project" value="UniProtKB-UniRule"/>
</dbReference>
<evidence type="ECO:0000256" key="6">
    <source>
        <dbReference type="HAMAP-Rule" id="MF_00318"/>
    </source>
</evidence>
<dbReference type="Gene3D" id="3.20.20.120">
    <property type="entry name" value="Enolase-like C-terminal domain"/>
    <property type="match status" value="1"/>
</dbReference>
<organism evidence="12">
    <name type="scientific">Thermofilum pendens</name>
    <dbReference type="NCBI Taxonomy" id="2269"/>
    <lineage>
        <taxon>Archaea</taxon>
        <taxon>Thermoproteota</taxon>
        <taxon>Thermoprotei</taxon>
        <taxon>Thermofilales</taxon>
        <taxon>Thermofilaceae</taxon>
        <taxon>Thermofilum</taxon>
    </lineage>
</organism>